<proteinExistence type="predicted"/>
<dbReference type="GO" id="GO:0004801">
    <property type="term" value="F:transaldolase activity"/>
    <property type="evidence" value="ECO:0007669"/>
    <property type="project" value="TreeGrafter"/>
</dbReference>
<accession>A0A194UU87</accession>
<dbReference type="OrthoDB" id="1711136at2759"/>
<dbReference type="AlphaFoldDB" id="A0A194UU87"/>
<reference evidence="3" key="1">
    <citation type="submission" date="2014-12" db="EMBL/GenBank/DDBJ databases">
        <title>Genome Sequence of Valsa Canker Pathogens Uncovers a Specific Adaption of Colonization on Woody Bark.</title>
        <authorList>
            <person name="Yin Z."/>
            <person name="Liu H."/>
            <person name="Gao X."/>
            <person name="Li Z."/>
            <person name="Song N."/>
            <person name="Ke X."/>
            <person name="Dai Q."/>
            <person name="Wu Y."/>
            <person name="Sun Y."/>
            <person name="Xu J.-R."/>
            <person name="Kang Z.K."/>
            <person name="Wang L."/>
            <person name="Huang L."/>
        </authorList>
    </citation>
    <scope>NUCLEOTIDE SEQUENCE [LARGE SCALE GENOMIC DNA]</scope>
    <source>
        <strain evidence="3">SXYL134</strain>
    </source>
</reference>
<dbReference type="InterPro" id="IPR013785">
    <property type="entry name" value="Aldolase_TIM"/>
</dbReference>
<sequence>MANKTSITWLEKLEEQLNVDVDWMDPDYIKKMPIVPHDQTSNQLLVDIELGNPSNAALLKQTARDLKEQGWLHIYTRMAVLMCKQNIDHIKERVLLQTLPSRAYNEQATIDHARLYDQEFKRVGISRKRYCIKIPATGPALNAAKVLSQDKDEDGLGIPTLGTAVFGLSQAIASSQADMLYISPYFNENRAHDDLSLWPDVEDPATQHPMSARTFQMLDTYRRLYKETGKPQPKMKLASFISAKEAIAAAEFGCHSVTLPPKVIDELARLEYDGTKQPGAAVPKPQPEVEFYQSAFTTPPRLQKLASTDPLAAKDWDGKLASTDIDYLADGGVELERAIQKDPITESRLKEALKIFIAAENRSKEKIETVLAAL</sequence>
<gene>
    <name evidence="2" type="ORF">VP1G_02707</name>
</gene>
<protein>
    <submittedName>
        <fullName evidence="2">Transaldolase</fullName>
    </submittedName>
</protein>
<dbReference type="STRING" id="694573.A0A194UU87"/>
<dbReference type="Pfam" id="PF00923">
    <property type="entry name" value="TAL_FSA"/>
    <property type="match status" value="1"/>
</dbReference>
<dbReference type="InterPro" id="IPR001585">
    <property type="entry name" value="TAL/FSA"/>
</dbReference>
<keyword evidence="3" id="KW-1185">Reference proteome</keyword>
<dbReference type="GO" id="GO:0005975">
    <property type="term" value="P:carbohydrate metabolic process"/>
    <property type="evidence" value="ECO:0007669"/>
    <property type="project" value="InterPro"/>
</dbReference>
<dbReference type="EMBL" id="KN714679">
    <property type="protein sequence ID" value="KUI55228.1"/>
    <property type="molecule type" value="Genomic_DNA"/>
</dbReference>
<dbReference type="Gene3D" id="3.20.20.70">
    <property type="entry name" value="Aldolase class I"/>
    <property type="match status" value="1"/>
</dbReference>
<dbReference type="Proteomes" id="UP000078576">
    <property type="component" value="Unassembled WGS sequence"/>
</dbReference>
<keyword evidence="1" id="KW-0704">Schiff base</keyword>
<organism evidence="2 3">
    <name type="scientific">Cytospora mali</name>
    <name type="common">Apple Valsa canker fungus</name>
    <name type="synonym">Valsa mali</name>
    <dbReference type="NCBI Taxonomy" id="578113"/>
    <lineage>
        <taxon>Eukaryota</taxon>
        <taxon>Fungi</taxon>
        <taxon>Dikarya</taxon>
        <taxon>Ascomycota</taxon>
        <taxon>Pezizomycotina</taxon>
        <taxon>Sordariomycetes</taxon>
        <taxon>Sordariomycetidae</taxon>
        <taxon>Diaporthales</taxon>
        <taxon>Cytosporaceae</taxon>
        <taxon>Cytospora</taxon>
    </lineage>
</organism>
<dbReference type="PANTHER" id="PTHR10683:SF39">
    <property type="entry name" value="TRANSALDOLASE"/>
    <property type="match status" value="1"/>
</dbReference>
<name>A0A194UU87_CYTMA</name>
<evidence type="ECO:0000313" key="3">
    <source>
        <dbReference type="Proteomes" id="UP000078576"/>
    </source>
</evidence>
<dbReference type="SUPFAM" id="SSF51569">
    <property type="entry name" value="Aldolase"/>
    <property type="match status" value="1"/>
</dbReference>
<dbReference type="PANTHER" id="PTHR10683">
    <property type="entry name" value="TRANSALDOLASE"/>
    <property type="match status" value="1"/>
</dbReference>
<evidence type="ECO:0000313" key="2">
    <source>
        <dbReference type="EMBL" id="KUI55228.1"/>
    </source>
</evidence>
<evidence type="ECO:0000256" key="1">
    <source>
        <dbReference type="ARBA" id="ARBA00023270"/>
    </source>
</evidence>
<dbReference type="GO" id="GO:0009052">
    <property type="term" value="P:pentose-phosphate shunt, non-oxidative branch"/>
    <property type="evidence" value="ECO:0007669"/>
    <property type="project" value="TreeGrafter"/>
</dbReference>